<dbReference type="FunFam" id="2.170.150.20:FF:000009">
    <property type="entry name" value="Peptide-methionine (R)-S-oxide reductase"/>
    <property type="match status" value="1"/>
</dbReference>
<keyword evidence="3 5" id="KW-0862">Zinc</keyword>
<comment type="similarity">
    <text evidence="1 5">Belongs to the MsrB Met sulfoxide reductase family.</text>
</comment>
<evidence type="ECO:0000256" key="2">
    <source>
        <dbReference type="ARBA" id="ARBA00022723"/>
    </source>
</evidence>
<dbReference type="GO" id="GO:0030091">
    <property type="term" value="P:protein repair"/>
    <property type="evidence" value="ECO:0007669"/>
    <property type="project" value="InterPro"/>
</dbReference>
<organism evidence="6 7">
    <name type="scientific">Orbilia oligospora</name>
    <name type="common">Nematode-trapping fungus</name>
    <name type="synonym">Arthrobotrys oligospora</name>
    <dbReference type="NCBI Taxonomy" id="2813651"/>
    <lineage>
        <taxon>Eukaryota</taxon>
        <taxon>Fungi</taxon>
        <taxon>Dikarya</taxon>
        <taxon>Ascomycota</taxon>
        <taxon>Pezizomycotina</taxon>
        <taxon>Orbiliomycetes</taxon>
        <taxon>Orbiliales</taxon>
        <taxon>Orbiliaceae</taxon>
        <taxon>Orbilia</taxon>
    </lineage>
</organism>
<dbReference type="EC" id="1.8.4.12" evidence="5"/>
<evidence type="ECO:0000256" key="3">
    <source>
        <dbReference type="ARBA" id="ARBA00022833"/>
    </source>
</evidence>
<keyword evidence="2 5" id="KW-0479">Metal-binding</keyword>
<accession>A0A7C8TVA1</accession>
<dbReference type="Pfam" id="PF01641">
    <property type="entry name" value="SelR"/>
    <property type="match status" value="1"/>
</dbReference>
<sequence>MKMRISNIANSHSHLGFAIRSRTSASIVAAGVRSESIKLPATPIRILSLNIQTRSLSSHTLSKSNSKHLIYLPRLPSSPRHLTTILNSAKIRSPLNAITLSSLPFIGHFFSTSTKKTGIDSRDMAGESESFAVEKTDQEWRAVLSREQFRILRQKGTEAPGSGEYDKSFSAGTYNCAACDFPLYKSTTKFKSGCGWPAFYEGIPGAIKRNEDSSFGMVRTEIVCSNCGGHLGHVFKGEGYSTPTDERHCVNSVSLKLEKEKEESK</sequence>
<evidence type="ECO:0000256" key="1">
    <source>
        <dbReference type="ARBA" id="ARBA00007174"/>
    </source>
</evidence>
<evidence type="ECO:0000256" key="4">
    <source>
        <dbReference type="ARBA" id="ARBA00023002"/>
    </source>
</evidence>
<dbReference type="GO" id="GO:0046872">
    <property type="term" value="F:metal ion binding"/>
    <property type="evidence" value="ECO:0007669"/>
    <property type="project" value="UniProtKB-KW"/>
</dbReference>
<comment type="catalytic activity">
    <reaction evidence="5">
        <text>L-methionyl-[protein] + [thioredoxin]-disulfide + H2O = L-methionyl-(R)-S-oxide-[protein] + [thioredoxin]-dithiol</text>
        <dbReference type="Rhea" id="RHEA:24164"/>
        <dbReference type="Rhea" id="RHEA-COMP:10698"/>
        <dbReference type="Rhea" id="RHEA-COMP:10700"/>
        <dbReference type="Rhea" id="RHEA-COMP:12313"/>
        <dbReference type="Rhea" id="RHEA-COMP:12314"/>
        <dbReference type="ChEBI" id="CHEBI:15377"/>
        <dbReference type="ChEBI" id="CHEBI:16044"/>
        <dbReference type="ChEBI" id="CHEBI:29950"/>
        <dbReference type="ChEBI" id="CHEBI:45764"/>
        <dbReference type="ChEBI" id="CHEBI:50058"/>
        <dbReference type="EC" id="1.8.4.12"/>
    </reaction>
</comment>
<reference evidence="6 7" key="1">
    <citation type="submission" date="2019-03" db="EMBL/GenBank/DDBJ databases">
        <title>Nematode-trapping fungi genome.</title>
        <authorList>
            <person name="Vidal-Diez De Ulzurrun G."/>
        </authorList>
    </citation>
    <scope>NUCLEOTIDE SEQUENCE [LARGE SCALE GENOMIC DNA]</scope>
    <source>
        <strain evidence="6 7">TWF154</strain>
    </source>
</reference>
<dbReference type="Gene3D" id="2.170.150.20">
    <property type="entry name" value="Peptide methionine sulfoxide reductase"/>
    <property type="match status" value="1"/>
</dbReference>
<dbReference type="InterPro" id="IPR028427">
    <property type="entry name" value="Met_Sox_Rdtase_MsrB"/>
</dbReference>
<dbReference type="AlphaFoldDB" id="A0A7C8TVA1"/>
<dbReference type="PROSITE" id="PS51790">
    <property type="entry name" value="MSRB"/>
    <property type="match status" value="1"/>
</dbReference>
<dbReference type="PANTHER" id="PTHR46081:SF8">
    <property type="entry name" value="PEPTIDE METHIONINE SULFOXIDE REDUCTASE 2"/>
    <property type="match status" value="1"/>
</dbReference>
<protein>
    <recommendedName>
        <fullName evidence="5">Peptide-methionine (R)-S-oxide reductase</fullName>
        <ecNumber evidence="5">1.8.4.12</ecNumber>
    </recommendedName>
</protein>
<dbReference type="EMBL" id="SOZJ01000007">
    <property type="protein sequence ID" value="TGJ64697.1"/>
    <property type="molecule type" value="Genomic_DNA"/>
</dbReference>
<dbReference type="InterPro" id="IPR011057">
    <property type="entry name" value="Mss4-like_sf"/>
</dbReference>
<dbReference type="Proteomes" id="UP000297595">
    <property type="component" value="Unassembled WGS sequence"/>
</dbReference>
<dbReference type="GO" id="GO:0006979">
    <property type="term" value="P:response to oxidative stress"/>
    <property type="evidence" value="ECO:0007669"/>
    <property type="project" value="InterPro"/>
</dbReference>
<comment type="cofactor">
    <cofactor evidence="5">
        <name>Zn(2+)</name>
        <dbReference type="ChEBI" id="CHEBI:29105"/>
    </cofactor>
    <text evidence="5">Binds 1 zinc ion per subunit.</text>
</comment>
<evidence type="ECO:0000313" key="6">
    <source>
        <dbReference type="EMBL" id="TGJ64697.1"/>
    </source>
</evidence>
<dbReference type="PANTHER" id="PTHR46081">
    <property type="entry name" value="PEPTIDE METHIONINE SULFOXIDE REDUCTASE 2"/>
    <property type="match status" value="1"/>
</dbReference>
<gene>
    <name evidence="6" type="ORF">EYR41_010737</name>
</gene>
<dbReference type="GO" id="GO:0033743">
    <property type="term" value="F:peptide-methionine (R)-S-oxide reductase activity"/>
    <property type="evidence" value="ECO:0007669"/>
    <property type="project" value="UniProtKB-EC"/>
</dbReference>
<dbReference type="NCBIfam" id="TIGR00357">
    <property type="entry name" value="peptide-methionine (R)-S-oxide reductase MsrB"/>
    <property type="match status" value="1"/>
</dbReference>
<proteinExistence type="inferred from homology"/>
<comment type="caution">
    <text evidence="6">The sequence shown here is derived from an EMBL/GenBank/DDBJ whole genome shotgun (WGS) entry which is preliminary data.</text>
</comment>
<dbReference type="SUPFAM" id="SSF51316">
    <property type="entry name" value="Mss4-like"/>
    <property type="match status" value="1"/>
</dbReference>
<dbReference type="InterPro" id="IPR002579">
    <property type="entry name" value="Met_Sox_Rdtase_MsrB_dom"/>
</dbReference>
<name>A0A7C8TVA1_ORBOL</name>
<keyword evidence="4 5" id="KW-0560">Oxidoreductase</keyword>
<evidence type="ECO:0000313" key="7">
    <source>
        <dbReference type="Proteomes" id="UP000297595"/>
    </source>
</evidence>
<evidence type="ECO:0000256" key="5">
    <source>
        <dbReference type="RuleBase" id="RU365044"/>
    </source>
</evidence>